<proteinExistence type="predicted"/>
<keyword evidence="2" id="KW-1185">Reference proteome</keyword>
<accession>A0A089RAC8</accession>
<dbReference type="Proteomes" id="UP000029481">
    <property type="component" value="Chromosome"/>
</dbReference>
<dbReference type="AlphaFoldDB" id="A0A089RAC8"/>
<evidence type="ECO:0000313" key="2">
    <source>
        <dbReference type="Proteomes" id="UP000029481"/>
    </source>
</evidence>
<organism evidence="1 2">
    <name type="scientific">Cedecea neteri</name>
    <dbReference type="NCBI Taxonomy" id="158822"/>
    <lineage>
        <taxon>Bacteria</taxon>
        <taxon>Pseudomonadati</taxon>
        <taxon>Pseudomonadota</taxon>
        <taxon>Gammaproteobacteria</taxon>
        <taxon>Enterobacterales</taxon>
        <taxon>Enterobacteriaceae</taxon>
        <taxon>Cedecea</taxon>
    </lineage>
</organism>
<reference evidence="1 2" key="1">
    <citation type="submission" date="2014-09" db="EMBL/GenBank/DDBJ databases">
        <title>Cedecea neteri SSMD04 Genome Sequencing.</title>
        <authorList>
            <person name="Tan J.-Y."/>
        </authorList>
    </citation>
    <scope>NUCLEOTIDE SEQUENCE [LARGE SCALE GENOMIC DNA]</scope>
    <source>
        <strain evidence="1 2">SSMD04</strain>
    </source>
</reference>
<evidence type="ECO:0000313" key="1">
    <source>
        <dbReference type="EMBL" id="AIR03525.1"/>
    </source>
</evidence>
<dbReference type="KEGG" id="cnt:JT31_02500"/>
<dbReference type="RefSeq" id="WP_038472964.1">
    <property type="nucleotide sequence ID" value="NZ_CP009451.1"/>
</dbReference>
<gene>
    <name evidence="1" type="ORF">JT31_02500</name>
</gene>
<protein>
    <submittedName>
        <fullName evidence="1">Uncharacterized protein</fullName>
    </submittedName>
</protein>
<dbReference type="OrthoDB" id="8451187at2"/>
<dbReference type="EMBL" id="CP009451">
    <property type="protein sequence ID" value="AIR03525.1"/>
    <property type="molecule type" value="Genomic_DNA"/>
</dbReference>
<sequence length="196" mass="22203">MSDNAIKEVSWWEKHVEYTFILRAFRDCALNLVSPLAGPTESISDAVVGKDSKYFIIEFKKTLDHFKDEYKKFLLGKQGLDNAAKAFLNDPRAKFHFIIGGELNNGKLLTLRCARYFEVETSLELSSGLFETGMTKDELVKYAEDFTAFKIDDEGGSNGTGYFQRHVLAVGDGNTCSVIPLSFYYKPELKKKLKLK</sequence>
<name>A0A089RAC8_9ENTR</name>